<dbReference type="SMART" id="SM00528">
    <property type="entry name" value="HNS"/>
    <property type="match status" value="1"/>
</dbReference>
<evidence type="ECO:0000313" key="7">
    <source>
        <dbReference type="EMBL" id="SAI46959.1"/>
    </source>
</evidence>
<evidence type="ECO:0000256" key="1">
    <source>
        <dbReference type="ARBA" id="ARBA00004453"/>
    </source>
</evidence>
<feature type="domain" description="DNA-binding protein H-NS-like C-terminal" evidence="6">
    <location>
        <begin position="75"/>
        <end position="119"/>
    </location>
</feature>
<dbReference type="Proteomes" id="UP000077037">
    <property type="component" value="Unassembled WGS sequence"/>
</dbReference>
<feature type="compositionally biased region" description="Basic residues" evidence="5">
    <location>
        <begin position="57"/>
        <end position="66"/>
    </location>
</feature>
<dbReference type="AlphaFoldDB" id="A0A157QPL4"/>
<evidence type="ECO:0000256" key="3">
    <source>
        <dbReference type="ARBA" id="ARBA00022490"/>
    </source>
</evidence>
<gene>
    <name evidence="7" type="ORF">SAMEA1982600_03745</name>
</gene>
<dbReference type="PANTHER" id="PTHR38097:SF2">
    <property type="entry name" value="DNA-BINDING PROTEIN STPA"/>
    <property type="match status" value="1"/>
</dbReference>
<dbReference type="InterPro" id="IPR027444">
    <property type="entry name" value="H-NS_C_dom"/>
</dbReference>
<comment type="similarity">
    <text evidence="2">Belongs to the histone-like protein H-NS family.</text>
</comment>
<accession>A0A157QPL4</accession>
<evidence type="ECO:0000259" key="6">
    <source>
        <dbReference type="SMART" id="SM00528"/>
    </source>
</evidence>
<reference evidence="7 8" key="1">
    <citation type="submission" date="2016-03" db="EMBL/GenBank/DDBJ databases">
        <authorList>
            <consortium name="Pathogen Informatics"/>
        </authorList>
    </citation>
    <scope>NUCLEOTIDE SEQUENCE [LARGE SCALE GENOMIC DNA]</scope>
    <source>
        <strain evidence="7 8">NCTC13364</strain>
    </source>
</reference>
<dbReference type="GO" id="GO:0003677">
    <property type="term" value="F:DNA binding"/>
    <property type="evidence" value="ECO:0007669"/>
    <property type="project" value="UniProtKB-KW"/>
</dbReference>
<organism evidence="7 8">
    <name type="scientific">Bordetella ansorpii</name>
    <dbReference type="NCBI Taxonomy" id="288768"/>
    <lineage>
        <taxon>Bacteria</taxon>
        <taxon>Pseudomonadati</taxon>
        <taxon>Pseudomonadota</taxon>
        <taxon>Betaproteobacteria</taxon>
        <taxon>Burkholderiales</taxon>
        <taxon>Alcaligenaceae</taxon>
        <taxon>Bordetella</taxon>
    </lineage>
</organism>
<sequence>MRQENLKTIEAQIRKLEREKEKLRLRRRKPVIASIVKSMQEYGVTPQELQEALARTANKRGSRAQLRKSGATPGTKPRAAVAAKYRHPDSGASWSGRGKAPRWLVEAETQGQRREEFLITP</sequence>
<proteinExistence type="inferred from homology"/>
<feature type="compositionally biased region" description="Basic and acidic residues" evidence="5">
    <location>
        <begin position="111"/>
        <end position="121"/>
    </location>
</feature>
<keyword evidence="4 7" id="KW-0238">DNA-binding</keyword>
<dbReference type="InterPro" id="IPR037150">
    <property type="entry name" value="H-NS_C_dom_sf"/>
</dbReference>
<keyword evidence="3" id="KW-0963">Cytoplasm</keyword>
<evidence type="ECO:0000256" key="5">
    <source>
        <dbReference type="SAM" id="MobiDB-lite"/>
    </source>
</evidence>
<dbReference type="GO" id="GO:0009295">
    <property type="term" value="C:nucleoid"/>
    <property type="evidence" value="ECO:0007669"/>
    <property type="project" value="UniProtKB-SubCell"/>
</dbReference>
<dbReference type="PANTHER" id="PTHR38097">
    <property type="match status" value="1"/>
</dbReference>
<evidence type="ECO:0000256" key="2">
    <source>
        <dbReference type="ARBA" id="ARBA00010610"/>
    </source>
</evidence>
<evidence type="ECO:0000256" key="4">
    <source>
        <dbReference type="ARBA" id="ARBA00023125"/>
    </source>
</evidence>
<dbReference type="RefSeq" id="WP_082887356.1">
    <property type="nucleotide sequence ID" value="NZ_FKBS01000025.1"/>
</dbReference>
<dbReference type="Pfam" id="PF00816">
    <property type="entry name" value="Histone_HNS"/>
    <property type="match status" value="1"/>
</dbReference>
<evidence type="ECO:0000313" key="8">
    <source>
        <dbReference type="Proteomes" id="UP000077037"/>
    </source>
</evidence>
<dbReference type="OrthoDB" id="5297879at2"/>
<dbReference type="EMBL" id="FKBS01000025">
    <property type="protein sequence ID" value="SAI46959.1"/>
    <property type="molecule type" value="Genomic_DNA"/>
</dbReference>
<protein>
    <submittedName>
        <fullName evidence="7">DNA-binding protein (Histone)</fullName>
    </submittedName>
</protein>
<name>A0A157QPL4_9BORD</name>
<comment type="subcellular location">
    <subcellularLocation>
        <location evidence="1">Cytoplasm</location>
        <location evidence="1">Nucleoid</location>
    </subcellularLocation>
</comment>
<dbReference type="SUPFAM" id="SSF81273">
    <property type="entry name" value="H-NS histone-like proteins"/>
    <property type="match status" value="1"/>
</dbReference>
<dbReference type="Gene3D" id="4.10.430.10">
    <property type="entry name" value="Histone-like protein H-NS, C-terminal domain"/>
    <property type="match status" value="1"/>
</dbReference>
<feature type="region of interest" description="Disordered" evidence="5">
    <location>
        <begin position="54"/>
        <end position="121"/>
    </location>
</feature>